<feature type="transmembrane region" description="Helical" evidence="8">
    <location>
        <begin position="226"/>
        <end position="246"/>
    </location>
</feature>
<evidence type="ECO:0000313" key="9">
    <source>
        <dbReference type="EMBL" id="GHC63914.1"/>
    </source>
</evidence>
<protein>
    <submittedName>
        <fullName evidence="9">Sugar efflux transporter SetB</fullName>
    </submittedName>
</protein>
<feature type="transmembrane region" description="Helical" evidence="8">
    <location>
        <begin position="148"/>
        <end position="168"/>
    </location>
</feature>
<proteinExistence type="predicted"/>
<evidence type="ECO:0000256" key="6">
    <source>
        <dbReference type="ARBA" id="ARBA00022989"/>
    </source>
</evidence>
<feature type="transmembrane region" description="Helical" evidence="8">
    <location>
        <begin position="289"/>
        <end position="307"/>
    </location>
</feature>
<sequence length="404" mass="41912">MMRAFQPYLTDPVLRLAAFLTFLVGAVGASFAPHVSVLAVHTFALGDAGFAVMLALSTVASVAFAIAIGIRTDQTANRRGIALICGLVWVLAQLMMSVAPGSLTFLLAHVLLFPLGGSLMGQTFALARLAASVHPAEERDAIMATLRAGFALPFVVILPIWAVAFQAGADVLTIYPVSLGLCLGIYLLTLAFWPRDGKTAWEDKPSGLSLRAALAELAHGPVALRVLALGSVSMGSTLYIAVIGLLMGQTPGRDEADAALYIGIVAGLEVPFMLALPMLRLKVARTVQMLAGAAIYAIHMLLLPLMIDSPAMWLLTLPAALGGAFTLTLPIGYLQDLLSGRPGTAAALMSLQWLAASVMAAAVFAVGTGLSGYGLALVLGAVVSVGGTYGLHLADRGRPVVISS</sequence>
<dbReference type="InterPro" id="IPR036259">
    <property type="entry name" value="MFS_trans_sf"/>
</dbReference>
<dbReference type="PANTHER" id="PTHR23535">
    <property type="entry name" value="SUGAR EFFLUX TRANSPORTER A-RELATED"/>
    <property type="match status" value="1"/>
</dbReference>
<evidence type="ECO:0000256" key="5">
    <source>
        <dbReference type="ARBA" id="ARBA00022692"/>
    </source>
</evidence>
<evidence type="ECO:0000256" key="3">
    <source>
        <dbReference type="ARBA" id="ARBA00022475"/>
    </source>
</evidence>
<evidence type="ECO:0000256" key="7">
    <source>
        <dbReference type="ARBA" id="ARBA00023136"/>
    </source>
</evidence>
<evidence type="ECO:0000256" key="2">
    <source>
        <dbReference type="ARBA" id="ARBA00022448"/>
    </source>
</evidence>
<keyword evidence="3" id="KW-1003">Cell membrane</keyword>
<dbReference type="Pfam" id="PF07690">
    <property type="entry name" value="MFS_1"/>
    <property type="match status" value="1"/>
</dbReference>
<gene>
    <name evidence="9" type="ORF">GCM10007315_30410</name>
</gene>
<dbReference type="SUPFAM" id="SSF103473">
    <property type="entry name" value="MFS general substrate transporter"/>
    <property type="match status" value="1"/>
</dbReference>
<accession>A0A918WNZ5</accession>
<feature type="transmembrane region" description="Helical" evidence="8">
    <location>
        <begin position="313"/>
        <end position="334"/>
    </location>
</feature>
<feature type="transmembrane region" description="Helical" evidence="8">
    <location>
        <begin position="105"/>
        <end position="127"/>
    </location>
</feature>
<feature type="transmembrane region" description="Helical" evidence="8">
    <location>
        <begin position="174"/>
        <end position="193"/>
    </location>
</feature>
<keyword evidence="6 8" id="KW-1133">Transmembrane helix</keyword>
<reference evidence="9" key="2">
    <citation type="submission" date="2020-09" db="EMBL/GenBank/DDBJ databases">
        <authorList>
            <person name="Sun Q."/>
            <person name="Kim S."/>
        </authorList>
    </citation>
    <scope>NUCLEOTIDE SEQUENCE</scope>
    <source>
        <strain evidence="9">KCTC 23310</strain>
    </source>
</reference>
<evidence type="ECO:0000256" key="1">
    <source>
        <dbReference type="ARBA" id="ARBA00004651"/>
    </source>
</evidence>
<organism evidence="9 10">
    <name type="scientific">Neogemmobacter tilapiae</name>
    <dbReference type="NCBI Taxonomy" id="875041"/>
    <lineage>
        <taxon>Bacteria</taxon>
        <taxon>Pseudomonadati</taxon>
        <taxon>Pseudomonadota</taxon>
        <taxon>Alphaproteobacteria</taxon>
        <taxon>Rhodobacterales</taxon>
        <taxon>Paracoccaceae</taxon>
        <taxon>Neogemmobacter</taxon>
    </lineage>
</organism>
<keyword evidence="2" id="KW-0813">Transport</keyword>
<keyword evidence="4" id="KW-0762">Sugar transport</keyword>
<feature type="transmembrane region" description="Helical" evidence="8">
    <location>
        <begin position="258"/>
        <end position="277"/>
    </location>
</feature>
<feature type="transmembrane region" description="Helical" evidence="8">
    <location>
        <begin position="80"/>
        <end position="99"/>
    </location>
</feature>
<feature type="transmembrane region" description="Helical" evidence="8">
    <location>
        <begin position="49"/>
        <end position="68"/>
    </location>
</feature>
<comment type="subcellular location">
    <subcellularLocation>
        <location evidence="1">Cell membrane</location>
        <topology evidence="1">Multi-pass membrane protein</topology>
    </subcellularLocation>
</comment>
<name>A0A918WNZ5_9RHOB</name>
<dbReference type="Gene3D" id="1.20.1250.20">
    <property type="entry name" value="MFS general substrate transporter like domains"/>
    <property type="match status" value="1"/>
</dbReference>
<dbReference type="EMBL" id="BMYJ01000010">
    <property type="protein sequence ID" value="GHC63914.1"/>
    <property type="molecule type" value="Genomic_DNA"/>
</dbReference>
<evidence type="ECO:0000256" key="4">
    <source>
        <dbReference type="ARBA" id="ARBA00022597"/>
    </source>
</evidence>
<evidence type="ECO:0000313" key="10">
    <source>
        <dbReference type="Proteomes" id="UP000638981"/>
    </source>
</evidence>
<feature type="transmembrane region" description="Helical" evidence="8">
    <location>
        <begin position="373"/>
        <end position="394"/>
    </location>
</feature>
<evidence type="ECO:0000256" key="8">
    <source>
        <dbReference type="SAM" id="Phobius"/>
    </source>
</evidence>
<keyword evidence="7 8" id="KW-0472">Membrane</keyword>
<keyword evidence="10" id="KW-1185">Reference proteome</keyword>
<dbReference type="AlphaFoldDB" id="A0A918WNZ5"/>
<dbReference type="InterPro" id="IPR011701">
    <property type="entry name" value="MFS"/>
</dbReference>
<dbReference type="GO" id="GO:0005886">
    <property type="term" value="C:plasma membrane"/>
    <property type="evidence" value="ECO:0007669"/>
    <property type="project" value="UniProtKB-SubCell"/>
</dbReference>
<reference evidence="9" key="1">
    <citation type="journal article" date="2014" name="Int. J. Syst. Evol. Microbiol.">
        <title>Complete genome sequence of Corynebacterium casei LMG S-19264T (=DSM 44701T), isolated from a smear-ripened cheese.</title>
        <authorList>
            <consortium name="US DOE Joint Genome Institute (JGI-PGF)"/>
            <person name="Walter F."/>
            <person name="Albersmeier A."/>
            <person name="Kalinowski J."/>
            <person name="Ruckert C."/>
        </authorList>
    </citation>
    <scope>NUCLEOTIDE SEQUENCE</scope>
    <source>
        <strain evidence="9">KCTC 23310</strain>
    </source>
</reference>
<dbReference type="PANTHER" id="PTHR23535:SF2">
    <property type="entry name" value="SUGAR EFFLUX TRANSPORTER A-RELATED"/>
    <property type="match status" value="1"/>
</dbReference>
<keyword evidence="5 8" id="KW-0812">Transmembrane</keyword>
<dbReference type="RefSeq" id="WP_189412631.1">
    <property type="nucleotide sequence ID" value="NZ_BMYJ01000010.1"/>
</dbReference>
<comment type="caution">
    <text evidence="9">The sequence shown here is derived from an EMBL/GenBank/DDBJ whole genome shotgun (WGS) entry which is preliminary data.</text>
</comment>
<dbReference type="GO" id="GO:0022857">
    <property type="term" value="F:transmembrane transporter activity"/>
    <property type="evidence" value="ECO:0007669"/>
    <property type="project" value="InterPro"/>
</dbReference>
<dbReference type="Proteomes" id="UP000638981">
    <property type="component" value="Unassembled WGS sequence"/>
</dbReference>
<feature type="transmembrane region" description="Helical" evidence="8">
    <location>
        <begin position="346"/>
        <end position="367"/>
    </location>
</feature>